<proteinExistence type="predicted"/>
<evidence type="ECO:0000313" key="2">
    <source>
        <dbReference type="EMBL" id="TMI77786.1"/>
    </source>
</evidence>
<gene>
    <name evidence="2" type="ORF">E6H03_13275</name>
</gene>
<reference evidence="2 3" key="1">
    <citation type="journal article" date="2019" name="Nat. Microbiol.">
        <title>Mediterranean grassland soil C-N compound turnover is dependent on rainfall and depth, and is mediated by genomically divergent microorganisms.</title>
        <authorList>
            <person name="Diamond S."/>
            <person name="Andeer P.F."/>
            <person name="Li Z."/>
            <person name="Crits-Christoph A."/>
            <person name="Burstein D."/>
            <person name="Anantharaman K."/>
            <person name="Lane K.R."/>
            <person name="Thomas B.C."/>
            <person name="Pan C."/>
            <person name="Northen T.R."/>
            <person name="Banfield J.F."/>
        </authorList>
    </citation>
    <scope>NUCLEOTIDE SEQUENCE [LARGE SCALE GENOMIC DNA]</scope>
    <source>
        <strain evidence="2">NP_6</strain>
    </source>
</reference>
<comment type="caution">
    <text evidence="2">The sequence shown here is derived from an EMBL/GenBank/DDBJ whole genome shotgun (WGS) entry which is preliminary data.</text>
</comment>
<name>A0A537J414_9BACT</name>
<dbReference type="EMBL" id="VBAN01000478">
    <property type="protein sequence ID" value="TMI77786.1"/>
    <property type="molecule type" value="Genomic_DNA"/>
</dbReference>
<accession>A0A537J414</accession>
<evidence type="ECO:0000256" key="1">
    <source>
        <dbReference type="SAM" id="SignalP"/>
    </source>
</evidence>
<evidence type="ECO:0000313" key="3">
    <source>
        <dbReference type="Proteomes" id="UP000318093"/>
    </source>
</evidence>
<dbReference type="Proteomes" id="UP000318093">
    <property type="component" value="Unassembled WGS sequence"/>
</dbReference>
<organism evidence="2 3">
    <name type="scientific">Candidatus Segetimicrobium genomatis</name>
    <dbReference type="NCBI Taxonomy" id="2569760"/>
    <lineage>
        <taxon>Bacteria</taxon>
        <taxon>Bacillati</taxon>
        <taxon>Candidatus Sysuimicrobiota</taxon>
        <taxon>Candidatus Sysuimicrobiia</taxon>
        <taxon>Candidatus Sysuimicrobiales</taxon>
        <taxon>Candidatus Segetimicrobiaceae</taxon>
        <taxon>Candidatus Segetimicrobium</taxon>
    </lineage>
</organism>
<protein>
    <submittedName>
        <fullName evidence="2">Uncharacterized protein</fullName>
    </submittedName>
</protein>
<dbReference type="AlphaFoldDB" id="A0A537J414"/>
<feature type="signal peptide" evidence="1">
    <location>
        <begin position="1"/>
        <end position="21"/>
    </location>
</feature>
<keyword evidence="1" id="KW-0732">Signal</keyword>
<sequence length="193" mass="20380">MRRSVLCFFAGLVLAAAGWMAPAPGETAHTGCGAWRWGVKTLTDSGAGQVALTPRQGQVDALRALPAPATLSGALGRTAAERVTYTVRARLVFVKEEADSDFHVVIADPRDGATMIAEIPAPACAQGSRVRAQMARVRAAFIQRFGMPSTTHFAPIPGRPLATVTGVLFFDEIHGQKGVAPNGVELHPVIDLK</sequence>
<feature type="chain" id="PRO_5022008692" evidence="1">
    <location>
        <begin position="22"/>
        <end position="193"/>
    </location>
</feature>